<feature type="region of interest" description="Disordered" evidence="1">
    <location>
        <begin position="418"/>
        <end position="437"/>
    </location>
</feature>
<dbReference type="InterPro" id="IPR001810">
    <property type="entry name" value="F-box_dom"/>
</dbReference>
<dbReference type="EMBL" id="LJZO01000041">
    <property type="protein sequence ID" value="ROV91782.1"/>
    <property type="molecule type" value="Genomic_DNA"/>
</dbReference>
<dbReference type="InterPro" id="IPR036047">
    <property type="entry name" value="F-box-like_dom_sf"/>
</dbReference>
<proteinExistence type="predicted"/>
<organism evidence="3 4">
    <name type="scientific">Cytospora chrysosperma</name>
    <name type="common">Cytospora canker fungus</name>
    <name type="synonym">Sphaeria chrysosperma</name>
    <dbReference type="NCBI Taxonomy" id="252740"/>
    <lineage>
        <taxon>Eukaryota</taxon>
        <taxon>Fungi</taxon>
        <taxon>Dikarya</taxon>
        <taxon>Ascomycota</taxon>
        <taxon>Pezizomycotina</taxon>
        <taxon>Sordariomycetes</taxon>
        <taxon>Sordariomycetidae</taxon>
        <taxon>Diaporthales</taxon>
        <taxon>Cytosporaceae</taxon>
        <taxon>Cytospora</taxon>
    </lineage>
</organism>
<evidence type="ECO:0000313" key="4">
    <source>
        <dbReference type="Proteomes" id="UP000284375"/>
    </source>
</evidence>
<sequence>MDPLHVTEFASKRYFDKINHLPKDQQQHSDGPLVEAASPKFILPIRQAEKQGHDPQTKHVDHNKAEKERERERRRLFGLGRLRPSKQTVLAPEPHTPQFLRRPSVASAASTSCAWESSGAKPRSLPFDQLFLNLPNELQIQIIASLPLSDVLNLRVASRAWHAMVTFNELPIVRYQLEHEVPAYAKRLYPVSGTTGYTLHHLCGLWHRLHVAAKLSRRMCDWCTKEIFLKTTKEQVASFALQRERMYRRLIPLLFTVFHFFENYRRLNLHYIHEHGYGLERTPYTLNPIEVQIMNMYDDRTLLQVHQVFPLVVASFCRRLRPPSYAGLVERAVRGYLRERPADEVHTAILCLGGLRQVLRLWEVKGYNTRRGAVDAWYNDLQEPREAPKSAECISKETKKRGLMGLGRKMSILQVRDASTSQGTDGPELSNRPMTDGVPEHVPTSLVYHTSLAAGMPMDKLEQEQYKLLLTDLPILQKLWLSTAEAMILDRKIVERSVDIKRNAQVMLDLIKEDGVVDEDVWWYGMVTTKSIRPPPLEAIEEDTID</sequence>
<gene>
    <name evidence="3" type="ORF">VSDG_06512</name>
</gene>
<accession>A0A423VLL7</accession>
<comment type="caution">
    <text evidence="3">The sequence shown here is derived from an EMBL/GenBank/DDBJ whole genome shotgun (WGS) entry which is preliminary data.</text>
</comment>
<dbReference type="SUPFAM" id="SSF81383">
    <property type="entry name" value="F-box domain"/>
    <property type="match status" value="1"/>
</dbReference>
<dbReference type="Proteomes" id="UP000284375">
    <property type="component" value="Unassembled WGS sequence"/>
</dbReference>
<dbReference type="AlphaFoldDB" id="A0A423VLL7"/>
<name>A0A423VLL7_CYTCH</name>
<dbReference type="OrthoDB" id="5396937at2759"/>
<reference evidence="3 4" key="1">
    <citation type="submission" date="2015-09" db="EMBL/GenBank/DDBJ databases">
        <title>Host preference determinants of Valsa canker pathogens revealed by comparative genomics.</title>
        <authorList>
            <person name="Yin Z."/>
            <person name="Huang L."/>
        </authorList>
    </citation>
    <scope>NUCLEOTIDE SEQUENCE [LARGE SCALE GENOMIC DNA]</scope>
    <source>
        <strain evidence="3 4">YSFL</strain>
    </source>
</reference>
<protein>
    <recommendedName>
        <fullName evidence="2">F-box domain-containing protein</fullName>
    </recommendedName>
</protein>
<evidence type="ECO:0000256" key="1">
    <source>
        <dbReference type="SAM" id="MobiDB-lite"/>
    </source>
</evidence>
<dbReference type="STRING" id="252740.A0A423VLL7"/>
<dbReference type="Pfam" id="PF00646">
    <property type="entry name" value="F-box"/>
    <property type="match status" value="1"/>
</dbReference>
<dbReference type="PROSITE" id="PS50181">
    <property type="entry name" value="FBOX"/>
    <property type="match status" value="1"/>
</dbReference>
<keyword evidence="4" id="KW-1185">Reference proteome</keyword>
<feature type="region of interest" description="Disordered" evidence="1">
    <location>
        <begin position="49"/>
        <end position="70"/>
    </location>
</feature>
<evidence type="ECO:0000259" key="2">
    <source>
        <dbReference type="PROSITE" id="PS50181"/>
    </source>
</evidence>
<feature type="domain" description="F-box" evidence="2">
    <location>
        <begin position="128"/>
        <end position="165"/>
    </location>
</feature>
<evidence type="ECO:0000313" key="3">
    <source>
        <dbReference type="EMBL" id="ROV91782.1"/>
    </source>
</evidence>